<dbReference type="Proteomes" id="UP000824890">
    <property type="component" value="Unassembled WGS sequence"/>
</dbReference>
<sequence length="155" mass="18026">ALVKLHSEKQTSDMLRRMQMLVSSCSCSSLSFLSLLNRSTLPFIFFSTNVAFQTLISSLWKTKIRFKKWILGSLVIIPNRYVQIETMSLRTRISVGFEKYREYHPNYMSYKAKVLSQSAPKQRLEISNETSGYKRSNIVWALEAQVTTDEELRID</sequence>
<name>A0ABQ7XKP2_BRANA</name>
<feature type="domain" description="DUF4005" evidence="1">
    <location>
        <begin position="86"/>
        <end position="130"/>
    </location>
</feature>
<dbReference type="InterPro" id="IPR025064">
    <property type="entry name" value="DUF4005"/>
</dbReference>
<proteinExistence type="predicted"/>
<accession>A0ABQ7XKP2</accession>
<evidence type="ECO:0000313" key="2">
    <source>
        <dbReference type="EMBL" id="KAH0856428.1"/>
    </source>
</evidence>
<protein>
    <recommendedName>
        <fullName evidence="1">DUF4005 domain-containing protein</fullName>
    </recommendedName>
</protein>
<comment type="caution">
    <text evidence="2">The sequence shown here is derived from an EMBL/GenBank/DDBJ whole genome shotgun (WGS) entry which is preliminary data.</text>
</comment>
<organism evidence="2 3">
    <name type="scientific">Brassica napus</name>
    <name type="common">Rape</name>
    <dbReference type="NCBI Taxonomy" id="3708"/>
    <lineage>
        <taxon>Eukaryota</taxon>
        <taxon>Viridiplantae</taxon>
        <taxon>Streptophyta</taxon>
        <taxon>Embryophyta</taxon>
        <taxon>Tracheophyta</taxon>
        <taxon>Spermatophyta</taxon>
        <taxon>Magnoliopsida</taxon>
        <taxon>eudicotyledons</taxon>
        <taxon>Gunneridae</taxon>
        <taxon>Pentapetalae</taxon>
        <taxon>rosids</taxon>
        <taxon>malvids</taxon>
        <taxon>Brassicales</taxon>
        <taxon>Brassicaceae</taxon>
        <taxon>Brassiceae</taxon>
        <taxon>Brassica</taxon>
    </lineage>
</organism>
<evidence type="ECO:0000259" key="1">
    <source>
        <dbReference type="Pfam" id="PF13178"/>
    </source>
</evidence>
<reference evidence="2 3" key="1">
    <citation type="submission" date="2021-05" db="EMBL/GenBank/DDBJ databases">
        <title>Genome Assembly of Synthetic Allotetraploid Brassica napus Reveals Homoeologous Exchanges between Subgenomes.</title>
        <authorList>
            <person name="Davis J.T."/>
        </authorList>
    </citation>
    <scope>NUCLEOTIDE SEQUENCE [LARGE SCALE GENOMIC DNA]</scope>
    <source>
        <strain evidence="3">cv. Da-Ae</strain>
        <tissue evidence="2">Seedling</tissue>
    </source>
</reference>
<dbReference type="Pfam" id="PF13178">
    <property type="entry name" value="DUF4005"/>
    <property type="match status" value="1"/>
</dbReference>
<feature type="non-terminal residue" evidence="2">
    <location>
        <position position="1"/>
    </location>
</feature>
<dbReference type="EMBL" id="JAGKQM010000019">
    <property type="protein sequence ID" value="KAH0856428.1"/>
    <property type="molecule type" value="Genomic_DNA"/>
</dbReference>
<gene>
    <name evidence="2" type="ORF">HID58_084689</name>
</gene>
<keyword evidence="3" id="KW-1185">Reference proteome</keyword>
<evidence type="ECO:0000313" key="3">
    <source>
        <dbReference type="Proteomes" id="UP000824890"/>
    </source>
</evidence>